<dbReference type="PANTHER" id="PTHR42732:SF1">
    <property type="entry name" value="BETA-MANNOSIDASE"/>
    <property type="match status" value="1"/>
</dbReference>
<evidence type="ECO:0000313" key="9">
    <source>
        <dbReference type="Proteomes" id="UP000582837"/>
    </source>
</evidence>
<dbReference type="GO" id="GO:0004566">
    <property type="term" value="F:beta-glucuronidase activity"/>
    <property type="evidence" value="ECO:0007669"/>
    <property type="project" value="UniProtKB-EC"/>
</dbReference>
<protein>
    <submittedName>
        <fullName evidence="8">Beta-glucuronidase</fullName>
        <ecNumber evidence="8">3.2.1.31</ecNumber>
    </submittedName>
</protein>
<dbReference type="Gene3D" id="3.20.20.80">
    <property type="entry name" value="Glycosidases"/>
    <property type="match status" value="1"/>
</dbReference>
<dbReference type="EC" id="3.2.1.31" evidence="8"/>
<dbReference type="InterPro" id="IPR008979">
    <property type="entry name" value="Galactose-bd-like_sf"/>
</dbReference>
<keyword evidence="2 8" id="KW-0378">Hydrolase</keyword>
<dbReference type="InterPro" id="IPR013783">
    <property type="entry name" value="Ig-like_fold"/>
</dbReference>
<proteinExistence type="inferred from homology"/>
<dbReference type="InterPro" id="IPR006101">
    <property type="entry name" value="Glyco_hydro_2"/>
</dbReference>
<dbReference type="InterPro" id="IPR023232">
    <property type="entry name" value="Glyco_hydro_2_AS"/>
</dbReference>
<dbReference type="SUPFAM" id="SSF49303">
    <property type="entry name" value="beta-Galactosidase/glucuronidase domain"/>
    <property type="match status" value="1"/>
</dbReference>
<feature type="chain" id="PRO_5032407264" evidence="4">
    <location>
        <begin position="39"/>
        <end position="640"/>
    </location>
</feature>
<sequence length="640" mass="71819">MTFSVDDTRGASLARRAGRVARAIACAAVFCGAATADAQAPAAAVPGVAPQMVNVAGRSATTLNGRWRSIIDPYETGYYNYRRRPDANGWFRDRKPANAQELIEYDFDQSPLLNVPGDWNSQQAELLFYEGTVWYRTRFERALAPGRRLFVHFGGANYQARAWMDGNELGMHEGGFTPFGFEVTDALEAGTHSLVVKVDNQRHPEAVPTVNSDWWNYGGITREVTLVETPSTFVRDYTLQLDPADPRRVRGWVQLDGPDSARTAVTIRIPRAGLSQTVTPDASGRAVVSFDARRLARWSPDHPNLYDVEIATAAETIRDRIGFRTLAVRGTQILLNGEPIFLRGISMHEESPYEARRAYSTDDARTSLGWVKELGGNFVRLAHYPHNEAMLRAADEMGVIVWAEIPVYWTIQWENPATLASARQQLGEMVTRDRNRASVALWSVANETPRDANPAAGPRITFLRNLVAHVRGMDNTRLITAALEHRYVGRDTIVIDDPLGEVLDVIGNNEYLGWYDGSPEKADSITWRSAFNKPLVMSEFGGDALQGLHGPAANRWTEEYQARIYQRQAAMLRRIPMLAGTSPWILKDFRSPRRPLPGIQDYFNRKGLISDRGERKLAFYELQRFYLELRAAHPDPGAER</sequence>
<gene>
    <name evidence="8" type="ORF">HNQ61_004315</name>
</gene>
<dbReference type="PANTHER" id="PTHR42732">
    <property type="entry name" value="BETA-GALACTOSIDASE"/>
    <property type="match status" value="1"/>
</dbReference>
<reference evidence="8 9" key="1">
    <citation type="submission" date="2020-08" db="EMBL/GenBank/DDBJ databases">
        <title>Genomic Encyclopedia of Type Strains, Phase IV (KMG-IV): sequencing the most valuable type-strain genomes for metagenomic binning, comparative biology and taxonomic classification.</title>
        <authorList>
            <person name="Goeker M."/>
        </authorList>
    </citation>
    <scope>NUCLEOTIDE SEQUENCE [LARGE SCALE GENOMIC DNA]</scope>
    <source>
        <strain evidence="8 9">DSM 29007</strain>
    </source>
</reference>
<feature type="signal peptide" evidence="4">
    <location>
        <begin position="1"/>
        <end position="38"/>
    </location>
</feature>
<name>A0A841H3X3_9BACT</name>
<keyword evidence="4" id="KW-0732">Signal</keyword>
<keyword evidence="9" id="KW-1185">Reference proteome</keyword>
<dbReference type="Gene3D" id="2.60.40.10">
    <property type="entry name" value="Immunoglobulins"/>
    <property type="match status" value="1"/>
</dbReference>
<evidence type="ECO:0000259" key="6">
    <source>
        <dbReference type="Pfam" id="PF02836"/>
    </source>
</evidence>
<dbReference type="AlphaFoldDB" id="A0A841H3X3"/>
<organism evidence="8 9">
    <name type="scientific">Longimicrobium terrae</name>
    <dbReference type="NCBI Taxonomy" id="1639882"/>
    <lineage>
        <taxon>Bacteria</taxon>
        <taxon>Pseudomonadati</taxon>
        <taxon>Gemmatimonadota</taxon>
        <taxon>Longimicrobiia</taxon>
        <taxon>Longimicrobiales</taxon>
        <taxon>Longimicrobiaceae</taxon>
        <taxon>Longimicrobium</taxon>
    </lineage>
</organism>
<dbReference type="Pfam" id="PF00703">
    <property type="entry name" value="Glyco_hydro_2"/>
    <property type="match status" value="1"/>
</dbReference>
<evidence type="ECO:0000256" key="4">
    <source>
        <dbReference type="SAM" id="SignalP"/>
    </source>
</evidence>
<feature type="domain" description="Glycoside hydrolase family 2 catalytic" evidence="6">
    <location>
        <begin position="327"/>
        <end position="564"/>
    </location>
</feature>
<dbReference type="InterPro" id="IPR006104">
    <property type="entry name" value="Glyco_hydro_2_N"/>
</dbReference>
<evidence type="ECO:0000256" key="2">
    <source>
        <dbReference type="ARBA" id="ARBA00022801"/>
    </source>
</evidence>
<evidence type="ECO:0000256" key="3">
    <source>
        <dbReference type="ARBA" id="ARBA00023295"/>
    </source>
</evidence>
<evidence type="ECO:0000256" key="1">
    <source>
        <dbReference type="ARBA" id="ARBA00007401"/>
    </source>
</evidence>
<evidence type="ECO:0000313" key="8">
    <source>
        <dbReference type="EMBL" id="MBB6072652.1"/>
    </source>
</evidence>
<dbReference type="PROSITE" id="PS00608">
    <property type="entry name" value="GLYCOSYL_HYDROL_F2_2"/>
    <property type="match status" value="1"/>
</dbReference>
<dbReference type="InterPro" id="IPR051913">
    <property type="entry name" value="GH2_Domain-Containing"/>
</dbReference>
<dbReference type="SUPFAM" id="SSF51445">
    <property type="entry name" value="(Trans)glycosidases"/>
    <property type="match status" value="1"/>
</dbReference>
<dbReference type="PRINTS" id="PR00132">
    <property type="entry name" value="GLHYDRLASE2"/>
</dbReference>
<dbReference type="Proteomes" id="UP000582837">
    <property type="component" value="Unassembled WGS sequence"/>
</dbReference>
<feature type="domain" description="Glycosyl hydrolases family 2 sugar binding" evidence="7">
    <location>
        <begin position="120"/>
        <end position="230"/>
    </location>
</feature>
<dbReference type="Pfam" id="PF02836">
    <property type="entry name" value="Glyco_hydro_2_C"/>
    <property type="match status" value="1"/>
</dbReference>
<keyword evidence="3 8" id="KW-0326">Glycosidase</keyword>
<dbReference type="GO" id="GO:0005975">
    <property type="term" value="P:carbohydrate metabolic process"/>
    <property type="evidence" value="ECO:0007669"/>
    <property type="project" value="InterPro"/>
</dbReference>
<dbReference type="EMBL" id="JACHIA010000017">
    <property type="protein sequence ID" value="MBB6072652.1"/>
    <property type="molecule type" value="Genomic_DNA"/>
</dbReference>
<dbReference type="InterPro" id="IPR006102">
    <property type="entry name" value="Ig-like_GH2"/>
</dbReference>
<dbReference type="InterPro" id="IPR017853">
    <property type="entry name" value="GH"/>
</dbReference>
<accession>A0A841H3X3</accession>
<dbReference type="InterPro" id="IPR036156">
    <property type="entry name" value="Beta-gal/glucu_dom_sf"/>
</dbReference>
<comment type="similarity">
    <text evidence="1">Belongs to the glycosyl hydrolase 2 family.</text>
</comment>
<dbReference type="Pfam" id="PF02837">
    <property type="entry name" value="Glyco_hydro_2_N"/>
    <property type="match status" value="1"/>
</dbReference>
<evidence type="ECO:0000259" key="5">
    <source>
        <dbReference type="Pfam" id="PF00703"/>
    </source>
</evidence>
<dbReference type="InterPro" id="IPR006103">
    <property type="entry name" value="Glyco_hydro_2_cat"/>
</dbReference>
<dbReference type="RefSeq" id="WP_170038909.1">
    <property type="nucleotide sequence ID" value="NZ_JABDTL010000002.1"/>
</dbReference>
<dbReference type="SUPFAM" id="SSF49785">
    <property type="entry name" value="Galactose-binding domain-like"/>
    <property type="match status" value="1"/>
</dbReference>
<evidence type="ECO:0000259" key="7">
    <source>
        <dbReference type="Pfam" id="PF02837"/>
    </source>
</evidence>
<dbReference type="Gene3D" id="2.60.120.260">
    <property type="entry name" value="Galactose-binding domain-like"/>
    <property type="match status" value="1"/>
</dbReference>
<comment type="caution">
    <text evidence="8">The sequence shown here is derived from an EMBL/GenBank/DDBJ whole genome shotgun (WGS) entry which is preliminary data.</text>
</comment>
<feature type="domain" description="Glycoside hydrolase family 2 immunoglobulin-like beta-sandwich" evidence="5">
    <location>
        <begin position="276"/>
        <end position="324"/>
    </location>
</feature>